<protein>
    <submittedName>
        <fullName evidence="1">Uncharacterized protein</fullName>
    </submittedName>
</protein>
<dbReference type="Gene3D" id="2.170.140.10">
    <property type="entry name" value="Chitin binding domain"/>
    <property type="match status" value="1"/>
</dbReference>
<proteinExistence type="predicted"/>
<evidence type="ECO:0000313" key="1">
    <source>
        <dbReference type="EMBL" id="CAH1789584.1"/>
    </source>
</evidence>
<organism evidence="1 2">
    <name type="scientific">Owenia fusiformis</name>
    <name type="common">Polychaete worm</name>
    <dbReference type="NCBI Taxonomy" id="6347"/>
    <lineage>
        <taxon>Eukaryota</taxon>
        <taxon>Metazoa</taxon>
        <taxon>Spiralia</taxon>
        <taxon>Lophotrochozoa</taxon>
        <taxon>Annelida</taxon>
        <taxon>Polychaeta</taxon>
        <taxon>Sedentaria</taxon>
        <taxon>Canalipalpata</taxon>
        <taxon>Sabellida</taxon>
        <taxon>Oweniida</taxon>
        <taxon>Oweniidae</taxon>
        <taxon>Owenia</taxon>
    </lineage>
</organism>
<dbReference type="GO" id="GO:0008061">
    <property type="term" value="F:chitin binding"/>
    <property type="evidence" value="ECO:0007669"/>
    <property type="project" value="InterPro"/>
</dbReference>
<sequence>DDIYDPFITHVMFPNPKKIQYKSQPLRQQYHPLIRNTYKMLLYFVLFTLCSVAYAIDEYPMLMTEDVSDSSLCKTGYYQKEDDPCCFYYQCDMNKRKAYPRRCMDGTFWNSDLCACDWDWVSGSCNSTINGQCAMMYQIPKAPCMADTERNECCLNGEKYDNHTSGFGPKYVRSSADPTKYKIPECDNEVRKCPVGTFSLKYCACEHPKTDCACTHWDFENPRPLTADDSTFMNKGHCRVNGSLGILRCSGNRGNPATIPATQKFYLGRSGAIFGKVEADFSGRFTTNGPGEGRTIHINMNVLDNGDVELFGVLNSRRFNVTVTPSVPANEDVEYQWFVITVQDNKMKVVNGVTYTDGSISSEDNTYMLPGSFQLTGNDCPLKLGLDESVYYDFGYCQFGDWSPSHYDDYGANCTVPSNPRPSDGSWYVFENWDFTTPTSDPTFR</sequence>
<feature type="non-terminal residue" evidence="1">
    <location>
        <position position="445"/>
    </location>
</feature>
<dbReference type="EMBL" id="CAIIXF020000007">
    <property type="protein sequence ID" value="CAH1789584.1"/>
    <property type="molecule type" value="Genomic_DNA"/>
</dbReference>
<reference evidence="1" key="1">
    <citation type="submission" date="2022-03" db="EMBL/GenBank/DDBJ databases">
        <authorList>
            <person name="Martin C."/>
        </authorList>
    </citation>
    <scope>NUCLEOTIDE SEQUENCE</scope>
</reference>
<dbReference type="InterPro" id="IPR002557">
    <property type="entry name" value="Chitin-bd_dom"/>
</dbReference>
<dbReference type="GO" id="GO:0005576">
    <property type="term" value="C:extracellular region"/>
    <property type="evidence" value="ECO:0007669"/>
    <property type="project" value="InterPro"/>
</dbReference>
<dbReference type="Proteomes" id="UP000749559">
    <property type="component" value="Unassembled WGS sequence"/>
</dbReference>
<dbReference type="SMART" id="SM00494">
    <property type="entry name" value="ChtBD2"/>
    <property type="match status" value="1"/>
</dbReference>
<accession>A0A8J1TSQ4</accession>
<evidence type="ECO:0000313" key="2">
    <source>
        <dbReference type="Proteomes" id="UP000749559"/>
    </source>
</evidence>
<comment type="caution">
    <text evidence="1">The sequence shown here is derived from an EMBL/GenBank/DDBJ whole genome shotgun (WGS) entry which is preliminary data.</text>
</comment>
<name>A0A8J1TSQ4_OWEFU</name>
<dbReference type="AlphaFoldDB" id="A0A8J1TSQ4"/>
<keyword evidence="2" id="KW-1185">Reference proteome</keyword>
<gene>
    <name evidence="1" type="ORF">OFUS_LOCUS14915</name>
</gene>